<dbReference type="AlphaFoldDB" id="E1F1A3"/>
<evidence type="ECO:0000256" key="2">
    <source>
        <dbReference type="SAM" id="Phobius"/>
    </source>
</evidence>
<gene>
    <name evidence="3" type="ORF">GLP15_3871</name>
</gene>
<dbReference type="SUPFAM" id="SSF53474">
    <property type="entry name" value="alpha/beta-Hydrolases"/>
    <property type="match status" value="1"/>
</dbReference>
<dbReference type="PANTHER" id="PTHR10794">
    <property type="entry name" value="ABHYDROLASE DOMAIN-CONTAINING PROTEIN"/>
    <property type="match status" value="1"/>
</dbReference>
<dbReference type="OrthoDB" id="247542at2759"/>
<keyword evidence="2" id="KW-1133">Transmembrane helix</keyword>
<dbReference type="OMA" id="LICTPMA"/>
<accession>E1F1A3</accession>
<dbReference type="EMBL" id="ACVC01000120">
    <property type="protein sequence ID" value="EFO63740.1"/>
    <property type="molecule type" value="Genomic_DNA"/>
</dbReference>
<dbReference type="GO" id="GO:0047372">
    <property type="term" value="F:monoacylglycerol lipase activity"/>
    <property type="evidence" value="ECO:0007669"/>
    <property type="project" value="TreeGrafter"/>
</dbReference>
<protein>
    <submittedName>
        <fullName evidence="3">Uncharacterized protein</fullName>
    </submittedName>
</protein>
<comment type="caution">
    <text evidence="3">The sequence shown here is derived from an EMBL/GenBank/DDBJ whole genome shotgun (WGS) entry which is preliminary data.</text>
</comment>
<evidence type="ECO:0000313" key="4">
    <source>
        <dbReference type="Proteomes" id="UP000008974"/>
    </source>
</evidence>
<dbReference type="VEuPathDB" id="GiardiaDB:GLP15_3871"/>
<feature type="transmembrane region" description="Helical" evidence="2">
    <location>
        <begin position="15"/>
        <end position="37"/>
    </location>
</feature>
<name>E1F1A3_GIAIA</name>
<sequence>MSGGYNKLLFTLNEGMFMVIFGYVLPFLALCSFYFYATHFTRRYTIRLIEWSSRKQQPFVRAVQRIRLTIPPTAKGPADYAVLSYTLGVPDIKYQRRSLPPQLFDGLGSVSVDQVLVSNAQSNILICTPMAASARAPCVKRFVSAATAEGHNCYVLISRGYGGTILDSDTQEQYLDEYLNIQDIYEAVYDLSQNSDLPIHLVGFSLGGMRICHFIGDLVLKAGLVSGSQEAMDHETSNLYEQYFTRLNLVQMASKDKKLITKIYKAITSVAILFANLDKRQAYLKNLKTHISIGSYQREYIAKNKDSLEAYAQRAGREIDFDSVLQNQGLRTMQDFDREVFARLVVPSQSLDDYYDLIFPSAVCLEAVAILSRTTPVLFLGAYDDTVTGPLLPILAHMTDSYQGKANLFTRSNARNQIVVIQYRQGEHLGIIGANGKDAASLVLLQWFVQFLSY</sequence>
<proteinExistence type="inferred from homology"/>
<keyword evidence="2" id="KW-0472">Membrane</keyword>
<dbReference type="PANTHER" id="PTHR10794:SF63">
    <property type="entry name" value="ALPHA_BETA HYDROLASE 1, ISOFORM A"/>
    <property type="match status" value="1"/>
</dbReference>
<dbReference type="Gene3D" id="3.40.50.1820">
    <property type="entry name" value="alpha/beta hydrolase"/>
    <property type="match status" value="1"/>
</dbReference>
<dbReference type="ESTHER" id="giaib-c6lqw5">
    <property type="family name" value="abh_upf0017"/>
</dbReference>
<keyword evidence="2" id="KW-0812">Transmembrane</keyword>
<evidence type="ECO:0000313" key="3">
    <source>
        <dbReference type="EMBL" id="EFO63740.1"/>
    </source>
</evidence>
<dbReference type="GO" id="GO:0034338">
    <property type="term" value="F:short-chain carboxylesterase activity"/>
    <property type="evidence" value="ECO:0007669"/>
    <property type="project" value="TreeGrafter"/>
</dbReference>
<reference evidence="3 4" key="1">
    <citation type="journal article" date="2010" name="BMC Genomics">
        <title>Genome analysis and comparative genomics of a Giardia intestinalis assemblage E isolate.</title>
        <authorList>
            <person name="Jerlstrom-Hultqvist J."/>
            <person name="Franzen O."/>
            <person name="Ankarklev J."/>
            <person name="Xu F."/>
            <person name="Nohynkova E."/>
            <person name="Andersson J.O."/>
            <person name="Svard S.G."/>
            <person name="Andersson B."/>
        </authorList>
    </citation>
    <scope>NUCLEOTIDE SEQUENCE [LARGE SCALE GENOMIC DNA]</scope>
    <source>
        <strain evidence="3 4">P15</strain>
    </source>
</reference>
<dbReference type="InterPro" id="IPR029058">
    <property type="entry name" value="AB_hydrolase_fold"/>
</dbReference>
<organism evidence="3 4">
    <name type="scientific">Giardia intestinalis (strain P15)</name>
    <name type="common">Giardia lamblia</name>
    <dbReference type="NCBI Taxonomy" id="658858"/>
    <lineage>
        <taxon>Eukaryota</taxon>
        <taxon>Metamonada</taxon>
        <taxon>Diplomonadida</taxon>
        <taxon>Hexamitidae</taxon>
        <taxon>Giardiinae</taxon>
        <taxon>Giardia</taxon>
    </lineage>
</organism>
<dbReference type="Proteomes" id="UP000008974">
    <property type="component" value="Unassembled WGS sequence"/>
</dbReference>
<dbReference type="InterPro" id="IPR050960">
    <property type="entry name" value="AB_hydrolase_4_sf"/>
</dbReference>
<evidence type="ECO:0000256" key="1">
    <source>
        <dbReference type="ARBA" id="ARBA00010884"/>
    </source>
</evidence>
<comment type="similarity">
    <text evidence="1">Belongs to the AB hydrolase superfamily. AB hydrolase 4 family.</text>
</comment>